<evidence type="ECO:0000256" key="1">
    <source>
        <dbReference type="SAM" id="Phobius"/>
    </source>
</evidence>
<name>A0A238K581_9RHOB</name>
<dbReference type="Proteomes" id="UP000203464">
    <property type="component" value="Unassembled WGS sequence"/>
</dbReference>
<keyword evidence="1" id="KW-0812">Transmembrane</keyword>
<reference evidence="4" key="1">
    <citation type="submission" date="2017-05" db="EMBL/GenBank/DDBJ databases">
        <authorList>
            <person name="Rodrigo-Torres L."/>
            <person name="Arahal R. D."/>
            <person name="Lucena T."/>
        </authorList>
    </citation>
    <scope>NUCLEOTIDE SEQUENCE [LARGE SCALE GENOMIC DNA]</scope>
    <source>
        <strain evidence="4">CECT 8868</strain>
    </source>
</reference>
<dbReference type="OrthoDB" id="197461at2"/>
<gene>
    <name evidence="3" type="ORF">OCA8868_01358</name>
</gene>
<dbReference type="RefSeq" id="WP_093995798.1">
    <property type="nucleotide sequence ID" value="NZ_FXYD01000002.1"/>
</dbReference>
<proteinExistence type="predicted"/>
<keyword evidence="1" id="KW-0472">Membrane</keyword>
<protein>
    <recommendedName>
        <fullName evidence="2">DUF2061 domain-containing protein</fullName>
    </recommendedName>
</protein>
<dbReference type="InterPro" id="IPR018638">
    <property type="entry name" value="DUF2061_membrane"/>
</dbReference>
<evidence type="ECO:0000313" key="4">
    <source>
        <dbReference type="Proteomes" id="UP000203464"/>
    </source>
</evidence>
<dbReference type="EMBL" id="FXYD01000002">
    <property type="protein sequence ID" value="SMX37262.1"/>
    <property type="molecule type" value="Genomic_DNA"/>
</dbReference>
<sequence length="67" mass="7225">MDTPKRTITKAVIWNLIGLATMAIVGLIATGSLAVGGAMALVNAALGLSMYFVYERIWNRVSWGRNV</sequence>
<feature type="domain" description="DUF2061" evidence="2">
    <location>
        <begin position="8"/>
        <end position="59"/>
    </location>
</feature>
<evidence type="ECO:0000313" key="3">
    <source>
        <dbReference type="EMBL" id="SMX37262.1"/>
    </source>
</evidence>
<feature type="transmembrane region" description="Helical" evidence="1">
    <location>
        <begin position="12"/>
        <end position="29"/>
    </location>
</feature>
<dbReference type="AlphaFoldDB" id="A0A238K581"/>
<keyword evidence="4" id="KW-1185">Reference proteome</keyword>
<evidence type="ECO:0000259" key="2">
    <source>
        <dbReference type="Pfam" id="PF09834"/>
    </source>
</evidence>
<accession>A0A238K581</accession>
<keyword evidence="1" id="KW-1133">Transmembrane helix</keyword>
<feature type="transmembrane region" description="Helical" evidence="1">
    <location>
        <begin position="35"/>
        <end position="54"/>
    </location>
</feature>
<dbReference type="Pfam" id="PF09834">
    <property type="entry name" value="DUF2061"/>
    <property type="match status" value="1"/>
</dbReference>
<organism evidence="3 4">
    <name type="scientific">Octadecabacter ascidiaceicola</name>
    <dbReference type="NCBI Taxonomy" id="1655543"/>
    <lineage>
        <taxon>Bacteria</taxon>
        <taxon>Pseudomonadati</taxon>
        <taxon>Pseudomonadota</taxon>
        <taxon>Alphaproteobacteria</taxon>
        <taxon>Rhodobacterales</taxon>
        <taxon>Roseobacteraceae</taxon>
        <taxon>Octadecabacter</taxon>
    </lineage>
</organism>